<dbReference type="SUPFAM" id="SSF110738">
    <property type="entry name" value="Glycerate kinase I"/>
    <property type="match status" value="1"/>
</dbReference>
<evidence type="ECO:0000313" key="5">
    <source>
        <dbReference type="EMBL" id="SHE73626.1"/>
    </source>
</evidence>
<dbReference type="InterPro" id="IPR018193">
    <property type="entry name" value="Glyc_kinase_flavodox-like_fold"/>
</dbReference>
<comment type="similarity">
    <text evidence="1 4">Belongs to the glycerate kinase type-1 family.</text>
</comment>
<evidence type="ECO:0000256" key="2">
    <source>
        <dbReference type="ARBA" id="ARBA00022679"/>
    </source>
</evidence>
<evidence type="ECO:0000256" key="1">
    <source>
        <dbReference type="ARBA" id="ARBA00006284"/>
    </source>
</evidence>
<dbReference type="GO" id="GO:0008887">
    <property type="term" value="F:glycerate kinase activity"/>
    <property type="evidence" value="ECO:0007669"/>
    <property type="project" value="UniProtKB-UniRule"/>
</dbReference>
<dbReference type="EMBL" id="FQUY01000005">
    <property type="protein sequence ID" value="SHE73626.1"/>
    <property type="molecule type" value="Genomic_DNA"/>
</dbReference>
<dbReference type="GO" id="GO:0031388">
    <property type="term" value="P:organic acid phosphorylation"/>
    <property type="evidence" value="ECO:0007669"/>
    <property type="project" value="UniProtKB-UniRule"/>
</dbReference>
<organism evidence="5 6">
    <name type="scientific">Desulforamulus putei DSM 12395</name>
    <dbReference type="NCBI Taxonomy" id="1121429"/>
    <lineage>
        <taxon>Bacteria</taxon>
        <taxon>Bacillati</taxon>
        <taxon>Bacillota</taxon>
        <taxon>Clostridia</taxon>
        <taxon>Eubacteriales</taxon>
        <taxon>Peptococcaceae</taxon>
        <taxon>Desulforamulus</taxon>
    </lineage>
</organism>
<keyword evidence="6" id="KW-1185">Reference proteome</keyword>
<keyword evidence="2 4" id="KW-0808">Transferase</keyword>
<sequence length="388" mass="39872">MNILVASDSFKGSLSSMEVAQAVTTGIHRVFPQARVLAVPMADGGEGTVQALVAATGGKLVDVKVTGPLGTPVTARFGWLPDGTAVLEMAAASGLTLVPEEKRDPTITTTFGTGELIKAALDRGVSKIVMGIGGSATNDGGAGMFQALGGRLLDETGRDLGFGGGQLDKLHKIDTTGLDPRLKKVQILVACDVQNPLCGPGGASAVYGPQKGATPEMVQLLDANLNHFAEKIKEQLGIEVKDIPGAGAAGGLGAGLMAFTGAALRSGVEIVLDTINIDRFLEQVDLVITGEGQIDSQSAYGKVPVGVAARAARYNVPVIAVAGSIGQGAERLFDYGIQSIITIVKGPVSLQEAMANGGALTADAVERAFRLFKVANKMKGIFCCDDEE</sequence>
<dbReference type="AlphaFoldDB" id="A0A1M4VXC5"/>
<dbReference type="RefSeq" id="WP_073236764.1">
    <property type="nucleotide sequence ID" value="NZ_FQUY01000005.1"/>
</dbReference>
<dbReference type="PIRSF" id="PIRSF006078">
    <property type="entry name" value="GlxK"/>
    <property type="match status" value="1"/>
</dbReference>
<dbReference type="NCBIfam" id="TIGR00045">
    <property type="entry name" value="glycerate kinase"/>
    <property type="match status" value="1"/>
</dbReference>
<name>A0A1M4VXC5_9FIRM</name>
<dbReference type="Pfam" id="PF02595">
    <property type="entry name" value="Gly_kinase"/>
    <property type="match status" value="1"/>
</dbReference>
<dbReference type="InterPro" id="IPR018197">
    <property type="entry name" value="Glycerate_kinase_RE-like"/>
</dbReference>
<protein>
    <submittedName>
        <fullName evidence="5">Glycerate kinase</fullName>
    </submittedName>
</protein>
<dbReference type="Proteomes" id="UP000184148">
    <property type="component" value="Unassembled WGS sequence"/>
</dbReference>
<keyword evidence="3 4" id="KW-0418">Kinase</keyword>
<evidence type="ECO:0000256" key="4">
    <source>
        <dbReference type="PIRNR" id="PIRNR006078"/>
    </source>
</evidence>
<dbReference type="InterPro" id="IPR036129">
    <property type="entry name" value="Glycerate_kinase_sf"/>
</dbReference>
<dbReference type="OrthoDB" id="9774290at2"/>
<dbReference type="Gene3D" id="3.90.1510.10">
    <property type="entry name" value="Glycerate kinase, domain 2"/>
    <property type="match status" value="1"/>
</dbReference>
<dbReference type="PANTHER" id="PTHR21599">
    <property type="entry name" value="GLYCERATE KINASE"/>
    <property type="match status" value="1"/>
</dbReference>
<dbReference type="PANTHER" id="PTHR21599:SF0">
    <property type="entry name" value="GLYCERATE KINASE"/>
    <property type="match status" value="1"/>
</dbReference>
<accession>A0A1M4VXC5</accession>
<evidence type="ECO:0000256" key="3">
    <source>
        <dbReference type="ARBA" id="ARBA00022777"/>
    </source>
</evidence>
<gene>
    <name evidence="5" type="ORF">SAMN02745133_01030</name>
</gene>
<dbReference type="Gene3D" id="3.40.50.10350">
    <property type="entry name" value="Glycerate kinase, domain 1"/>
    <property type="match status" value="1"/>
</dbReference>
<dbReference type="STRING" id="1121429.SAMN02745133_01030"/>
<dbReference type="InterPro" id="IPR004381">
    <property type="entry name" value="Glycerate_kinase"/>
</dbReference>
<reference evidence="6" key="1">
    <citation type="submission" date="2016-11" db="EMBL/GenBank/DDBJ databases">
        <authorList>
            <person name="Varghese N."/>
            <person name="Submissions S."/>
        </authorList>
    </citation>
    <scope>NUCLEOTIDE SEQUENCE [LARGE SCALE GENOMIC DNA]</scope>
    <source>
        <strain evidence="6">DSM 12395</strain>
    </source>
</reference>
<evidence type="ECO:0000313" key="6">
    <source>
        <dbReference type="Proteomes" id="UP000184148"/>
    </source>
</evidence>
<proteinExistence type="inferred from homology"/>